<dbReference type="Proteomes" id="UP001319045">
    <property type="component" value="Chromosome"/>
</dbReference>
<evidence type="ECO:0000313" key="3">
    <source>
        <dbReference type="EMBL" id="BCS84972.1"/>
    </source>
</evidence>
<dbReference type="InterPro" id="IPR026022">
    <property type="entry name" value="PhoU_dom"/>
</dbReference>
<evidence type="ECO:0000259" key="2">
    <source>
        <dbReference type="Pfam" id="PF01895"/>
    </source>
</evidence>
<gene>
    <name evidence="3" type="primary">phoU</name>
    <name evidence="3" type="ORF">prwr041_08650</name>
</gene>
<dbReference type="EMBL" id="AP024484">
    <property type="protein sequence ID" value="BCS84972.1"/>
    <property type="molecule type" value="Genomic_DNA"/>
</dbReference>
<comment type="similarity">
    <text evidence="1">Belongs to the PhoU family.</text>
</comment>
<name>A0ABM7NWY7_9BACT</name>
<dbReference type="PANTHER" id="PTHR42930:SF3">
    <property type="entry name" value="PHOSPHATE-SPECIFIC TRANSPORT SYSTEM ACCESSORY PROTEIN PHOU"/>
    <property type="match status" value="1"/>
</dbReference>
<feature type="domain" description="PhoU" evidence="2">
    <location>
        <begin position="17"/>
        <end position="104"/>
    </location>
</feature>
<accession>A0ABM7NWY7</accession>
<protein>
    <submittedName>
        <fullName evidence="3">Phosphate transport system regulatory protein PhoU</fullName>
    </submittedName>
</protein>
<evidence type="ECO:0000313" key="4">
    <source>
        <dbReference type="Proteomes" id="UP001319045"/>
    </source>
</evidence>
<reference evidence="3 4" key="1">
    <citation type="journal article" date="2022" name="Int. J. Syst. Evol. Microbiol.">
        <title>Prevotella herbatica sp. nov., a plant polysaccharide-decomposing anaerobic bacterium isolated from a methanogenic reactor.</title>
        <authorList>
            <person name="Uek A."/>
            <person name="Tonouchi A."/>
            <person name="Kaku N."/>
            <person name="Ueki K."/>
        </authorList>
    </citation>
    <scope>NUCLEOTIDE SEQUENCE [LARGE SCALE GENOMIC DNA]</scope>
    <source>
        <strain evidence="3 4">WR041</strain>
    </source>
</reference>
<dbReference type="InterPro" id="IPR038078">
    <property type="entry name" value="PhoU-like_sf"/>
</dbReference>
<dbReference type="Gene3D" id="1.20.58.220">
    <property type="entry name" value="Phosphate transport system protein phou homolog 2, domain 2"/>
    <property type="match status" value="1"/>
</dbReference>
<proteinExistence type="inferred from homology"/>
<dbReference type="PANTHER" id="PTHR42930">
    <property type="entry name" value="PHOSPHATE-SPECIFIC TRANSPORT SYSTEM ACCESSORY PROTEIN PHOU"/>
    <property type="match status" value="1"/>
</dbReference>
<dbReference type="SUPFAM" id="SSF109755">
    <property type="entry name" value="PhoU-like"/>
    <property type="match status" value="1"/>
</dbReference>
<organism evidence="3 4">
    <name type="scientific">Prevotella herbatica</name>
    <dbReference type="NCBI Taxonomy" id="2801997"/>
    <lineage>
        <taxon>Bacteria</taxon>
        <taxon>Pseudomonadati</taxon>
        <taxon>Bacteroidota</taxon>
        <taxon>Bacteroidia</taxon>
        <taxon>Bacteroidales</taxon>
        <taxon>Prevotellaceae</taxon>
        <taxon>Prevotella</taxon>
    </lineage>
</organism>
<dbReference type="InterPro" id="IPR028366">
    <property type="entry name" value="PhoU"/>
</dbReference>
<feature type="domain" description="PhoU" evidence="2">
    <location>
        <begin position="125"/>
        <end position="211"/>
    </location>
</feature>
<dbReference type="RefSeq" id="WP_207155146.1">
    <property type="nucleotide sequence ID" value="NZ_AP024484.1"/>
</dbReference>
<dbReference type="NCBIfam" id="TIGR02135">
    <property type="entry name" value="phoU_full"/>
    <property type="match status" value="1"/>
</dbReference>
<keyword evidence="4" id="KW-1185">Reference proteome</keyword>
<evidence type="ECO:0000256" key="1">
    <source>
        <dbReference type="ARBA" id="ARBA00008107"/>
    </source>
</evidence>
<sequence>MAITKDNALHSLLSHFNEMVELVMRQLEIVNKLLVDGTTNIPTEIQQEIEQNENRIDGYDISLSNEIIDIIALQNPVASDIRKIMSAYQMISNLERIGDQVKNIDKFLSRIEDKTVFEHMLPVLSNMMASSILMVKRSVSAFVNDDNDAAVWTIKNDDVVDDINHKLIKDTIKNSHYPEETRHLLFTFINLNGIISNIERIADHATNIAEASIYTNMGENLRHPKIAKNEEDK</sequence>
<dbReference type="Pfam" id="PF01895">
    <property type="entry name" value="PhoU"/>
    <property type="match status" value="2"/>
</dbReference>